<dbReference type="CDD" id="cd09278">
    <property type="entry name" value="RNase_HI_prokaryote_like"/>
    <property type="match status" value="1"/>
</dbReference>
<dbReference type="GO" id="GO:0043137">
    <property type="term" value="P:DNA replication, removal of RNA primer"/>
    <property type="evidence" value="ECO:0007669"/>
    <property type="project" value="TreeGrafter"/>
</dbReference>
<evidence type="ECO:0000313" key="13">
    <source>
        <dbReference type="Proteomes" id="UP000656077"/>
    </source>
</evidence>
<dbReference type="InterPro" id="IPR050092">
    <property type="entry name" value="RNase_H"/>
</dbReference>
<dbReference type="PANTHER" id="PTHR10642">
    <property type="entry name" value="RIBONUCLEASE H1"/>
    <property type="match status" value="1"/>
</dbReference>
<evidence type="ECO:0000256" key="6">
    <source>
        <dbReference type="ARBA" id="ARBA00022722"/>
    </source>
</evidence>
<dbReference type="InterPro" id="IPR022892">
    <property type="entry name" value="RNaseHI"/>
</dbReference>
<evidence type="ECO:0000256" key="7">
    <source>
        <dbReference type="ARBA" id="ARBA00022723"/>
    </source>
</evidence>
<dbReference type="Gene3D" id="3.30.420.10">
    <property type="entry name" value="Ribonuclease H-like superfamily/Ribonuclease H"/>
    <property type="match status" value="1"/>
</dbReference>
<evidence type="ECO:0000256" key="2">
    <source>
        <dbReference type="ARBA" id="ARBA00001946"/>
    </source>
</evidence>
<dbReference type="Proteomes" id="UP000656077">
    <property type="component" value="Unassembled WGS sequence"/>
</dbReference>
<gene>
    <name evidence="12" type="ORF">GKZ28_22585</name>
</gene>
<accession>A0A964RRD9</accession>
<dbReference type="GO" id="GO:0003676">
    <property type="term" value="F:nucleic acid binding"/>
    <property type="evidence" value="ECO:0007669"/>
    <property type="project" value="InterPro"/>
</dbReference>
<reference evidence="12" key="1">
    <citation type="submission" date="2019-12" db="EMBL/GenBank/DDBJ databases">
        <title>Microbes associate with the intestines of laboratory mice.</title>
        <authorList>
            <person name="Navarre W."/>
            <person name="Wong E."/>
        </authorList>
    </citation>
    <scope>NUCLEOTIDE SEQUENCE</scope>
    <source>
        <strain evidence="12">NM79_F5</strain>
    </source>
</reference>
<keyword evidence="9" id="KW-0378">Hydrolase</keyword>
<evidence type="ECO:0000256" key="1">
    <source>
        <dbReference type="ARBA" id="ARBA00000077"/>
    </source>
</evidence>
<keyword evidence="6" id="KW-0540">Nuclease</keyword>
<sequence length="267" mass="31500">MKMMLFSMEIIDEENSNYKIIISNGTDNSFVEFNPLKKELHFIDNNNLSDFFKGQEYQFRKMLHNKRIDTYYVGFKVKVVIREDKDVAAFNDRSKILVLDKRNNDYDSYAIEENKAEARIHKIYTDASYFEKKNHGGFAFIIEDLTGNYNLYTDKVKDIGSSQAELEAAIKALELLKDIKKIRIITDSQYVRKGLTEWLPIWKLNDFKTINGEPAKNIDKWLEFDKVCGEKYIEFQWVKAHSNHFENSLCDMYARDTARNFKGKIKK</sequence>
<dbReference type="EMBL" id="WSRQ01000057">
    <property type="protein sequence ID" value="MVX66466.1"/>
    <property type="molecule type" value="Genomic_DNA"/>
</dbReference>
<dbReference type="EC" id="3.1.26.4" evidence="5"/>
<comment type="cofactor">
    <cofactor evidence="2">
        <name>Mg(2+)</name>
        <dbReference type="ChEBI" id="CHEBI:18420"/>
    </cofactor>
</comment>
<keyword evidence="10" id="KW-0460">Magnesium</keyword>
<dbReference type="PANTHER" id="PTHR10642:SF26">
    <property type="entry name" value="RIBONUCLEASE H1"/>
    <property type="match status" value="1"/>
</dbReference>
<dbReference type="GO" id="GO:0004523">
    <property type="term" value="F:RNA-DNA hybrid ribonuclease activity"/>
    <property type="evidence" value="ECO:0007669"/>
    <property type="project" value="UniProtKB-EC"/>
</dbReference>
<evidence type="ECO:0000259" key="11">
    <source>
        <dbReference type="PROSITE" id="PS50879"/>
    </source>
</evidence>
<keyword evidence="7" id="KW-0479">Metal-binding</keyword>
<dbReference type="PROSITE" id="PS50879">
    <property type="entry name" value="RNASE_H_1"/>
    <property type="match status" value="1"/>
</dbReference>
<dbReference type="SUPFAM" id="SSF53098">
    <property type="entry name" value="Ribonuclease H-like"/>
    <property type="match status" value="1"/>
</dbReference>
<dbReference type="InterPro" id="IPR036397">
    <property type="entry name" value="RNaseH_sf"/>
</dbReference>
<feature type="domain" description="RNase H type-1" evidence="11">
    <location>
        <begin position="117"/>
        <end position="259"/>
    </location>
</feature>
<dbReference type="InterPro" id="IPR002156">
    <property type="entry name" value="RNaseH_domain"/>
</dbReference>
<name>A0A964RRD9_9CLOT</name>
<dbReference type="GO" id="GO:0046872">
    <property type="term" value="F:metal ion binding"/>
    <property type="evidence" value="ECO:0007669"/>
    <property type="project" value="UniProtKB-KW"/>
</dbReference>
<evidence type="ECO:0000256" key="8">
    <source>
        <dbReference type="ARBA" id="ARBA00022759"/>
    </source>
</evidence>
<evidence type="ECO:0000256" key="5">
    <source>
        <dbReference type="ARBA" id="ARBA00012180"/>
    </source>
</evidence>
<evidence type="ECO:0000256" key="9">
    <source>
        <dbReference type="ARBA" id="ARBA00022801"/>
    </source>
</evidence>
<evidence type="ECO:0000256" key="3">
    <source>
        <dbReference type="ARBA" id="ARBA00005300"/>
    </source>
</evidence>
<evidence type="ECO:0000256" key="4">
    <source>
        <dbReference type="ARBA" id="ARBA00011245"/>
    </source>
</evidence>
<comment type="subunit">
    <text evidence="4">Monomer.</text>
</comment>
<dbReference type="InterPro" id="IPR012337">
    <property type="entry name" value="RNaseH-like_sf"/>
</dbReference>
<evidence type="ECO:0000313" key="12">
    <source>
        <dbReference type="EMBL" id="MVX66466.1"/>
    </source>
</evidence>
<dbReference type="RefSeq" id="WP_160361016.1">
    <property type="nucleotide sequence ID" value="NZ_WSRQ01000057.1"/>
</dbReference>
<organism evidence="12 13">
    <name type="scientific">Clostridium chromiireducens</name>
    <dbReference type="NCBI Taxonomy" id="225345"/>
    <lineage>
        <taxon>Bacteria</taxon>
        <taxon>Bacillati</taxon>
        <taxon>Bacillota</taxon>
        <taxon>Clostridia</taxon>
        <taxon>Eubacteriales</taxon>
        <taxon>Clostridiaceae</taxon>
        <taxon>Clostridium</taxon>
    </lineage>
</organism>
<comment type="similarity">
    <text evidence="3">Belongs to the RNase H family.</text>
</comment>
<proteinExistence type="inferred from homology"/>
<dbReference type="AlphaFoldDB" id="A0A964RRD9"/>
<comment type="caution">
    <text evidence="12">The sequence shown here is derived from an EMBL/GenBank/DDBJ whole genome shotgun (WGS) entry which is preliminary data.</text>
</comment>
<dbReference type="Pfam" id="PF00075">
    <property type="entry name" value="RNase_H"/>
    <property type="match status" value="1"/>
</dbReference>
<comment type="catalytic activity">
    <reaction evidence="1">
        <text>Endonucleolytic cleavage to 5'-phosphomonoester.</text>
        <dbReference type="EC" id="3.1.26.4"/>
    </reaction>
</comment>
<keyword evidence="8" id="KW-0255">Endonuclease</keyword>
<protein>
    <recommendedName>
        <fullName evidence="5">ribonuclease H</fullName>
        <ecNumber evidence="5">3.1.26.4</ecNumber>
    </recommendedName>
</protein>
<evidence type="ECO:0000256" key="10">
    <source>
        <dbReference type="ARBA" id="ARBA00022842"/>
    </source>
</evidence>